<dbReference type="GO" id="GO:0009982">
    <property type="term" value="F:pseudouridine synthase activity"/>
    <property type="evidence" value="ECO:0007669"/>
    <property type="project" value="InterPro"/>
</dbReference>
<protein>
    <submittedName>
        <fullName evidence="7">tRNA pseudouridine(38 39) synthase isoform X2</fullName>
    </submittedName>
</protein>
<keyword evidence="4" id="KW-0175">Coiled coil</keyword>
<sequence>MTSLEEELKQLRLRVQELEDEVFRLGNASGAVGSGECLSVEKQPKGKQKPRVQRPFDFSAHPKQHVALRLAYLGWGYHGFASQENTKNTVEEVVFNALMKTRLVENRQDSNYHRCGRTDRGVSALSQVISLDLRSNPPGMPEIRYTHILNRVLPPDIRVLSWAKVPSSFSARFSCRSRTYRYLFPRAQLDIEAMDRAARLLQGTHDFRNLCKMDVANGVLNFTRTILRATVGPVPDLPGDVQPIQLCQLEITGLAFLYHQVRCIMGVLFLIGQRREKPEVIRELLDVETNPCKPQYNMAVELPLVLYDCQFNDVDWITERDTQSFLVSHLQRLWTQEAVKTQILHMVLGRLDSVSVRGHSPVPWSVCEPAISNHSDGLIEGVSARAYTPLMRRRVCQGLEERVQHYVKRGRIVMPSDREGILRLGDKGLSKEDKSLTSVGADKPKLRDQDIKAAAEGVPETSQDLRDKPNKTKAKSSDCAEWTSEEDGNSLPSTAKRQCLDGHNDL</sequence>
<dbReference type="InterPro" id="IPR041707">
    <property type="entry name" value="Pus3-like"/>
</dbReference>
<dbReference type="InterPro" id="IPR020097">
    <property type="entry name" value="PsdUridine_synth_TruA_a/b_dom"/>
</dbReference>
<dbReference type="PANTHER" id="PTHR11142">
    <property type="entry name" value="PSEUDOURIDYLATE SYNTHASE"/>
    <property type="match status" value="1"/>
</dbReference>
<feature type="coiled-coil region" evidence="4">
    <location>
        <begin position="1"/>
        <end position="28"/>
    </location>
</feature>
<dbReference type="NCBIfam" id="TIGR00071">
    <property type="entry name" value="hisT_truA"/>
    <property type="match status" value="1"/>
</dbReference>
<evidence type="ECO:0000256" key="3">
    <source>
        <dbReference type="ARBA" id="ARBA00023235"/>
    </source>
</evidence>
<name>A0AAD1SSM9_PELCU</name>
<dbReference type="EMBL" id="OW240918">
    <property type="protein sequence ID" value="CAH2308305.1"/>
    <property type="molecule type" value="Genomic_DNA"/>
</dbReference>
<dbReference type="AlphaFoldDB" id="A0AAD1SSM9"/>
<dbReference type="InterPro" id="IPR020095">
    <property type="entry name" value="PsdUridine_synth_TruA_C"/>
</dbReference>
<dbReference type="FunFam" id="3.30.70.580:FF:000007">
    <property type="entry name" value="tRNA pseudouridine synthase"/>
    <property type="match status" value="1"/>
</dbReference>
<dbReference type="HAMAP" id="MF_00171">
    <property type="entry name" value="TruA"/>
    <property type="match status" value="1"/>
</dbReference>
<reference evidence="7" key="1">
    <citation type="submission" date="2022-03" db="EMBL/GenBank/DDBJ databases">
        <authorList>
            <person name="Alioto T."/>
            <person name="Alioto T."/>
            <person name="Gomez Garrido J."/>
        </authorList>
    </citation>
    <scope>NUCLEOTIDE SEQUENCE</scope>
</reference>
<evidence type="ECO:0000313" key="7">
    <source>
        <dbReference type="EMBL" id="CAH2308305.1"/>
    </source>
</evidence>
<dbReference type="GO" id="GO:0005737">
    <property type="term" value="C:cytoplasm"/>
    <property type="evidence" value="ECO:0007669"/>
    <property type="project" value="TreeGrafter"/>
</dbReference>
<proteinExistence type="inferred from homology"/>
<dbReference type="Gene3D" id="3.30.70.580">
    <property type="entry name" value="Pseudouridine synthase I, catalytic domain, N-terminal subdomain"/>
    <property type="match status" value="1"/>
</dbReference>
<dbReference type="GO" id="GO:1990481">
    <property type="term" value="P:mRNA pseudouridine synthesis"/>
    <property type="evidence" value="ECO:0007669"/>
    <property type="project" value="TreeGrafter"/>
</dbReference>
<dbReference type="CDD" id="cd02569">
    <property type="entry name" value="PseudoU_synth_ScPus3"/>
    <property type="match status" value="1"/>
</dbReference>
<dbReference type="Gene3D" id="3.30.70.660">
    <property type="entry name" value="Pseudouridine synthase I, catalytic domain, C-terminal subdomain"/>
    <property type="match status" value="1"/>
</dbReference>
<dbReference type="GO" id="GO:0003723">
    <property type="term" value="F:RNA binding"/>
    <property type="evidence" value="ECO:0007669"/>
    <property type="project" value="InterPro"/>
</dbReference>
<feature type="domain" description="Pseudouridine synthase I TruA alpha/beta" evidence="6">
    <location>
        <begin position="197"/>
        <end position="312"/>
    </location>
</feature>
<keyword evidence="3" id="KW-0413">Isomerase</keyword>
<feature type="compositionally biased region" description="Basic and acidic residues" evidence="5">
    <location>
        <begin position="463"/>
        <end position="478"/>
    </location>
</feature>
<dbReference type="InterPro" id="IPR001406">
    <property type="entry name" value="PsdUridine_synth_TruA"/>
</dbReference>
<evidence type="ECO:0000313" key="8">
    <source>
        <dbReference type="Proteomes" id="UP001295444"/>
    </source>
</evidence>
<keyword evidence="2" id="KW-0819">tRNA processing</keyword>
<dbReference type="Pfam" id="PF01416">
    <property type="entry name" value="PseudoU_synth_1"/>
    <property type="match status" value="1"/>
</dbReference>
<dbReference type="GO" id="GO:0005634">
    <property type="term" value="C:nucleus"/>
    <property type="evidence" value="ECO:0007669"/>
    <property type="project" value="TreeGrafter"/>
</dbReference>
<gene>
    <name evidence="7" type="ORF">PECUL_23A044098</name>
</gene>
<evidence type="ECO:0000256" key="5">
    <source>
        <dbReference type="SAM" id="MobiDB-lite"/>
    </source>
</evidence>
<dbReference type="InterPro" id="IPR020094">
    <property type="entry name" value="TruA/RsuA/RluB/E/F_N"/>
</dbReference>
<evidence type="ECO:0000256" key="1">
    <source>
        <dbReference type="ARBA" id="ARBA00009375"/>
    </source>
</evidence>
<organism evidence="7 8">
    <name type="scientific">Pelobates cultripes</name>
    <name type="common">Western spadefoot toad</name>
    <dbReference type="NCBI Taxonomy" id="61616"/>
    <lineage>
        <taxon>Eukaryota</taxon>
        <taxon>Metazoa</taxon>
        <taxon>Chordata</taxon>
        <taxon>Craniata</taxon>
        <taxon>Vertebrata</taxon>
        <taxon>Euteleostomi</taxon>
        <taxon>Amphibia</taxon>
        <taxon>Batrachia</taxon>
        <taxon>Anura</taxon>
        <taxon>Pelobatoidea</taxon>
        <taxon>Pelobatidae</taxon>
        <taxon>Pelobates</taxon>
    </lineage>
</organism>
<evidence type="ECO:0000256" key="4">
    <source>
        <dbReference type="SAM" id="Coils"/>
    </source>
</evidence>
<dbReference type="SUPFAM" id="SSF55120">
    <property type="entry name" value="Pseudouridine synthase"/>
    <property type="match status" value="1"/>
</dbReference>
<evidence type="ECO:0000259" key="6">
    <source>
        <dbReference type="Pfam" id="PF01416"/>
    </source>
</evidence>
<feature type="region of interest" description="Disordered" evidence="5">
    <location>
        <begin position="454"/>
        <end position="506"/>
    </location>
</feature>
<dbReference type="GO" id="GO:0031119">
    <property type="term" value="P:tRNA pseudouridine synthesis"/>
    <property type="evidence" value="ECO:0007669"/>
    <property type="project" value="TreeGrafter"/>
</dbReference>
<dbReference type="PANTHER" id="PTHR11142:SF5">
    <property type="entry name" value="TRNA PSEUDOURIDINE(38_39) SYNTHASE"/>
    <property type="match status" value="1"/>
</dbReference>
<keyword evidence="8" id="KW-1185">Reference proteome</keyword>
<evidence type="ECO:0000256" key="2">
    <source>
        <dbReference type="ARBA" id="ARBA00022694"/>
    </source>
</evidence>
<accession>A0AAD1SSM9</accession>
<dbReference type="Proteomes" id="UP001295444">
    <property type="component" value="Chromosome 07"/>
</dbReference>
<dbReference type="InterPro" id="IPR020103">
    <property type="entry name" value="PsdUridine_synth_cat_dom_sf"/>
</dbReference>
<comment type="similarity">
    <text evidence="1">Belongs to the tRNA pseudouridine synthase TruA family.</text>
</comment>